<evidence type="ECO:0000313" key="2">
    <source>
        <dbReference type="EMBL" id="KAG7660543.1"/>
    </source>
</evidence>
<protein>
    <submittedName>
        <fullName evidence="2">Uncharacterized protein</fullName>
    </submittedName>
</protein>
<keyword evidence="1" id="KW-0472">Membrane</keyword>
<proteinExistence type="predicted"/>
<keyword evidence="1" id="KW-1133">Transmembrane helix</keyword>
<keyword evidence="1" id="KW-0812">Transmembrane</keyword>
<dbReference type="Proteomes" id="UP000694255">
    <property type="component" value="Unassembled WGS sequence"/>
</dbReference>
<keyword evidence="3" id="KW-1185">Reference proteome</keyword>
<gene>
    <name evidence="2" type="ORF">J8A68_005962</name>
</gene>
<evidence type="ECO:0000313" key="3">
    <source>
        <dbReference type="Proteomes" id="UP000694255"/>
    </source>
</evidence>
<sequence>MTLNTKQKAALAGLAKEAGYDDVEDYAADHLSSNNKETEKEAYQDATTMVRKLNSLGTNKSKSLFAVFDSGASWCVVNSVEYLTNVRYDLTASQALFFNANDEPLFAYALGDLELDIKGYIVSLKDVTDGIPHNLCYQLVKLQNVMTLGFIFMIAKWIFTDIVLRKYY</sequence>
<accession>A0A8J5UDR7</accession>
<organism evidence="2 3">
    <name type="scientific">[Candida] subhashii</name>
    <dbReference type="NCBI Taxonomy" id="561895"/>
    <lineage>
        <taxon>Eukaryota</taxon>
        <taxon>Fungi</taxon>
        <taxon>Dikarya</taxon>
        <taxon>Ascomycota</taxon>
        <taxon>Saccharomycotina</taxon>
        <taxon>Pichiomycetes</taxon>
        <taxon>Debaryomycetaceae</taxon>
        <taxon>Spathaspora</taxon>
    </lineage>
</organism>
<dbReference type="EMBL" id="JAGSYN010000277">
    <property type="protein sequence ID" value="KAG7660543.1"/>
    <property type="molecule type" value="Genomic_DNA"/>
</dbReference>
<comment type="caution">
    <text evidence="2">The sequence shown here is derived from an EMBL/GenBank/DDBJ whole genome shotgun (WGS) entry which is preliminary data.</text>
</comment>
<dbReference type="RefSeq" id="XP_049260776.1">
    <property type="nucleotide sequence ID" value="XM_049410085.1"/>
</dbReference>
<reference evidence="2 3" key="1">
    <citation type="journal article" date="2021" name="DNA Res.">
        <title>Genome analysis of Candida subhashii reveals its hybrid nature and dual mitochondrial genome conformations.</title>
        <authorList>
            <person name="Mixao V."/>
            <person name="Hegedusova E."/>
            <person name="Saus E."/>
            <person name="Pryszcz L.P."/>
            <person name="Cillingova A."/>
            <person name="Nosek J."/>
            <person name="Gabaldon T."/>
        </authorList>
    </citation>
    <scope>NUCLEOTIDE SEQUENCE [LARGE SCALE GENOMIC DNA]</scope>
    <source>
        <strain evidence="2 3">CBS 10753</strain>
    </source>
</reference>
<feature type="transmembrane region" description="Helical" evidence="1">
    <location>
        <begin position="145"/>
        <end position="164"/>
    </location>
</feature>
<dbReference type="GeneID" id="73472762"/>
<evidence type="ECO:0000256" key="1">
    <source>
        <dbReference type="SAM" id="Phobius"/>
    </source>
</evidence>
<dbReference type="AlphaFoldDB" id="A0A8J5UDR7"/>
<name>A0A8J5UDR7_9ASCO</name>